<comment type="similarity">
    <text evidence="1">Belongs to the peptidase S33 family.</text>
</comment>
<protein>
    <recommendedName>
        <fullName evidence="4">AB hydrolase-1 domain-containing protein</fullName>
    </recommendedName>
</protein>
<dbReference type="InterPro" id="IPR000073">
    <property type="entry name" value="AB_hydrolase_1"/>
</dbReference>
<dbReference type="GO" id="GO:0006508">
    <property type="term" value="P:proteolysis"/>
    <property type="evidence" value="ECO:0007669"/>
    <property type="project" value="InterPro"/>
</dbReference>
<keyword evidence="3" id="KW-0732">Signal</keyword>
<dbReference type="SUPFAM" id="SSF53474">
    <property type="entry name" value="alpha/beta-Hydrolases"/>
    <property type="match status" value="1"/>
</dbReference>
<dbReference type="InterPro" id="IPR050266">
    <property type="entry name" value="AB_hydrolase_sf"/>
</dbReference>
<sequence length="403" mass="45230">MSCSRQRRNSTELPTLTFFTFFCAVFLSFDGMVEVVDCCRLSKSTSAFQKRNNPLTGFHSGTVTNKVGTIFERNRYYRSNDVHSSKTLFAAAKEREGFFQVSRLLETTDDTAEKRGPETREYNLHYKIARPMNLSSRKAAPLVVLHGGPSVPSDYLYPLAECVGGPMPYRSVVFFDQLGCGRSDEPTDLRCYSIALALDDLEVMLKQLNLRKFHLYGQSFGGILAFEYAKRVAERRGSRPSDDANDDNGAPQCLSVILSSAPTDVKMVEQEADKIVAKLMEEDDDKSTLAERFRLKCQCRVDSYPEPLKAAYDRAGTFWRGTAAIPEYVAHPPTENAEKMPSALVIRGEFDFVSPECVRGWKSTAFNHQFVREKTLSGCSHHGLLENGAAYGEMVDSFCSEYD</sequence>
<dbReference type="Pfam" id="PF00561">
    <property type="entry name" value="Abhydrolase_1"/>
    <property type="match status" value="1"/>
</dbReference>
<feature type="domain" description="AB hydrolase-1" evidence="4">
    <location>
        <begin position="141"/>
        <end position="232"/>
    </location>
</feature>
<dbReference type="InterPro" id="IPR002410">
    <property type="entry name" value="Peptidase_S33"/>
</dbReference>
<dbReference type="PANTHER" id="PTHR43798:SF27">
    <property type="entry name" value="HYDROLASE ALPHA_BETA HYDROLASE FOLD FAMILY"/>
    <property type="match status" value="1"/>
</dbReference>
<accession>A0A7S1G111</accession>
<gene>
    <name evidence="5" type="ORF">CHYS00102_LOCUS29375</name>
</gene>
<organism evidence="5">
    <name type="scientific">Corethron hystrix</name>
    <dbReference type="NCBI Taxonomy" id="216773"/>
    <lineage>
        <taxon>Eukaryota</taxon>
        <taxon>Sar</taxon>
        <taxon>Stramenopiles</taxon>
        <taxon>Ochrophyta</taxon>
        <taxon>Bacillariophyta</taxon>
        <taxon>Coscinodiscophyceae</taxon>
        <taxon>Corethrophycidae</taxon>
        <taxon>Corethrales</taxon>
        <taxon>Corethraceae</taxon>
        <taxon>Corethron</taxon>
    </lineage>
</organism>
<dbReference type="GO" id="GO:0008233">
    <property type="term" value="F:peptidase activity"/>
    <property type="evidence" value="ECO:0007669"/>
    <property type="project" value="InterPro"/>
</dbReference>
<evidence type="ECO:0000256" key="2">
    <source>
        <dbReference type="ARBA" id="ARBA00022801"/>
    </source>
</evidence>
<dbReference type="AlphaFoldDB" id="A0A7S1G111"/>
<name>A0A7S1G111_9STRA</name>
<evidence type="ECO:0000259" key="4">
    <source>
        <dbReference type="Pfam" id="PF00561"/>
    </source>
</evidence>
<dbReference type="PRINTS" id="PR00793">
    <property type="entry name" value="PROAMNOPTASE"/>
</dbReference>
<feature type="signal peptide" evidence="3">
    <location>
        <begin position="1"/>
        <end position="38"/>
    </location>
</feature>
<evidence type="ECO:0000256" key="1">
    <source>
        <dbReference type="ARBA" id="ARBA00010088"/>
    </source>
</evidence>
<evidence type="ECO:0000313" key="5">
    <source>
        <dbReference type="EMBL" id="CAD8902156.1"/>
    </source>
</evidence>
<keyword evidence="2" id="KW-0378">Hydrolase</keyword>
<evidence type="ECO:0000256" key="3">
    <source>
        <dbReference type="SAM" id="SignalP"/>
    </source>
</evidence>
<dbReference type="InterPro" id="IPR029058">
    <property type="entry name" value="AB_hydrolase_fold"/>
</dbReference>
<dbReference type="Gene3D" id="3.40.50.1820">
    <property type="entry name" value="alpha/beta hydrolase"/>
    <property type="match status" value="1"/>
</dbReference>
<dbReference type="PANTHER" id="PTHR43798">
    <property type="entry name" value="MONOACYLGLYCEROL LIPASE"/>
    <property type="match status" value="1"/>
</dbReference>
<dbReference type="GO" id="GO:0016020">
    <property type="term" value="C:membrane"/>
    <property type="evidence" value="ECO:0007669"/>
    <property type="project" value="TreeGrafter"/>
</dbReference>
<dbReference type="EMBL" id="HBFR01040155">
    <property type="protein sequence ID" value="CAD8902156.1"/>
    <property type="molecule type" value="Transcribed_RNA"/>
</dbReference>
<proteinExistence type="inferred from homology"/>
<reference evidence="5" key="1">
    <citation type="submission" date="2021-01" db="EMBL/GenBank/DDBJ databases">
        <authorList>
            <person name="Corre E."/>
            <person name="Pelletier E."/>
            <person name="Niang G."/>
            <person name="Scheremetjew M."/>
            <person name="Finn R."/>
            <person name="Kale V."/>
            <person name="Holt S."/>
            <person name="Cochrane G."/>
            <person name="Meng A."/>
            <person name="Brown T."/>
            <person name="Cohen L."/>
        </authorList>
    </citation>
    <scope>NUCLEOTIDE SEQUENCE</scope>
    <source>
        <strain evidence="5">308</strain>
    </source>
</reference>
<feature type="chain" id="PRO_5030827626" description="AB hydrolase-1 domain-containing protein" evidence="3">
    <location>
        <begin position="39"/>
        <end position="403"/>
    </location>
</feature>